<dbReference type="EMBL" id="RDQH01000339">
    <property type="protein sequence ID" value="RXH78737.1"/>
    <property type="molecule type" value="Genomic_DNA"/>
</dbReference>
<dbReference type="GO" id="GO:0016560">
    <property type="term" value="P:protein import into peroxisome matrix, docking"/>
    <property type="evidence" value="ECO:0007669"/>
    <property type="project" value="InterPro"/>
</dbReference>
<accession>A0A498I9R7</accession>
<protein>
    <submittedName>
        <fullName evidence="3">Uncharacterized protein</fullName>
    </submittedName>
</protein>
<dbReference type="STRING" id="3750.A0A498I9R7"/>
<name>A0A498I9R7_MALDO</name>
<dbReference type="PANTHER" id="PTHR19332:SF10">
    <property type="entry name" value="PEROXIN-13"/>
    <property type="match status" value="1"/>
</dbReference>
<reference evidence="3 4" key="1">
    <citation type="submission" date="2018-10" db="EMBL/GenBank/DDBJ databases">
        <title>A high-quality apple genome assembly.</title>
        <authorList>
            <person name="Hu J."/>
        </authorList>
    </citation>
    <scope>NUCLEOTIDE SEQUENCE [LARGE SCALE GENOMIC DNA]</scope>
    <source>
        <strain evidence="4">cv. HFTH1</strain>
        <tissue evidence="3">Young leaf</tissue>
    </source>
</reference>
<proteinExistence type="predicted"/>
<keyword evidence="4" id="KW-1185">Reference proteome</keyword>
<evidence type="ECO:0000256" key="1">
    <source>
        <dbReference type="SAM" id="MobiDB-lite"/>
    </source>
</evidence>
<dbReference type="InterPro" id="IPR035463">
    <property type="entry name" value="Pex13"/>
</dbReference>
<dbReference type="PANTHER" id="PTHR19332">
    <property type="entry name" value="PEROXISOMAL MEMBRANE PROTEIN PEX13"/>
    <property type="match status" value="1"/>
</dbReference>
<gene>
    <name evidence="3" type="ORF">DVH24_002255</name>
</gene>
<dbReference type="GO" id="GO:0005778">
    <property type="term" value="C:peroxisomal membrane"/>
    <property type="evidence" value="ECO:0007669"/>
    <property type="project" value="TreeGrafter"/>
</dbReference>
<sequence length="116" mass="12170">MFLIWKLSYIVSNIAANGPPPKPWERASSSSGPTPFKPPSAGSTSDVVEASGTAKPGEIVPSSDRNTAVNRNALARPVPFPSRPWEQNYGSNTNYGGYGSTMNYNSGYGSGISGVS</sequence>
<evidence type="ECO:0000313" key="4">
    <source>
        <dbReference type="Proteomes" id="UP000290289"/>
    </source>
</evidence>
<evidence type="ECO:0000313" key="3">
    <source>
        <dbReference type="EMBL" id="RXH78737.1"/>
    </source>
</evidence>
<feature type="signal peptide" evidence="2">
    <location>
        <begin position="1"/>
        <end position="16"/>
    </location>
</feature>
<keyword evidence="2" id="KW-0732">Signal</keyword>
<dbReference type="AlphaFoldDB" id="A0A498I9R7"/>
<organism evidence="3 4">
    <name type="scientific">Malus domestica</name>
    <name type="common">Apple</name>
    <name type="synonym">Pyrus malus</name>
    <dbReference type="NCBI Taxonomy" id="3750"/>
    <lineage>
        <taxon>Eukaryota</taxon>
        <taxon>Viridiplantae</taxon>
        <taxon>Streptophyta</taxon>
        <taxon>Embryophyta</taxon>
        <taxon>Tracheophyta</taxon>
        <taxon>Spermatophyta</taxon>
        <taxon>Magnoliopsida</taxon>
        <taxon>eudicotyledons</taxon>
        <taxon>Gunneridae</taxon>
        <taxon>Pentapetalae</taxon>
        <taxon>rosids</taxon>
        <taxon>fabids</taxon>
        <taxon>Rosales</taxon>
        <taxon>Rosaceae</taxon>
        <taxon>Amygdaloideae</taxon>
        <taxon>Maleae</taxon>
        <taxon>Malus</taxon>
    </lineage>
</organism>
<feature type="region of interest" description="Disordered" evidence="1">
    <location>
        <begin position="15"/>
        <end position="92"/>
    </location>
</feature>
<dbReference type="Proteomes" id="UP000290289">
    <property type="component" value="Chromosome 13"/>
</dbReference>
<comment type="caution">
    <text evidence="3">The sequence shown here is derived from an EMBL/GenBank/DDBJ whole genome shotgun (WGS) entry which is preliminary data.</text>
</comment>
<evidence type="ECO:0000256" key="2">
    <source>
        <dbReference type="SAM" id="SignalP"/>
    </source>
</evidence>
<dbReference type="GO" id="GO:1990429">
    <property type="term" value="C:peroxisomal importomer complex"/>
    <property type="evidence" value="ECO:0007669"/>
    <property type="project" value="TreeGrafter"/>
</dbReference>
<feature type="chain" id="PRO_5019806572" evidence="2">
    <location>
        <begin position="17"/>
        <end position="116"/>
    </location>
</feature>